<evidence type="ECO:0000313" key="2">
    <source>
        <dbReference type="EMBL" id="KAF8481969.1"/>
    </source>
</evidence>
<sequence length="126" mass="13578">MENIPPALAADPFTSLPKAPSSPTKRPPSTSHYTGGDCSPSKKRDLGSSKPTMAKLSPDERGLLFADATNSSTKDVEDGIDESNVPVMRFKATGTKRVKRGPSKKRKVEVVIPVTTQHELNVDVFT</sequence>
<reference evidence="2" key="2">
    <citation type="journal article" date="2020" name="Nat. Commun.">
        <title>Large-scale genome sequencing of mycorrhizal fungi provides insights into the early evolution of symbiotic traits.</title>
        <authorList>
            <person name="Miyauchi S."/>
            <person name="Kiss E."/>
            <person name="Kuo A."/>
            <person name="Drula E."/>
            <person name="Kohler A."/>
            <person name="Sanchez-Garcia M."/>
            <person name="Morin E."/>
            <person name="Andreopoulos B."/>
            <person name="Barry K.W."/>
            <person name="Bonito G."/>
            <person name="Buee M."/>
            <person name="Carver A."/>
            <person name="Chen C."/>
            <person name="Cichocki N."/>
            <person name="Clum A."/>
            <person name="Culley D."/>
            <person name="Crous P.W."/>
            <person name="Fauchery L."/>
            <person name="Girlanda M."/>
            <person name="Hayes R.D."/>
            <person name="Keri Z."/>
            <person name="LaButti K."/>
            <person name="Lipzen A."/>
            <person name="Lombard V."/>
            <person name="Magnuson J."/>
            <person name="Maillard F."/>
            <person name="Murat C."/>
            <person name="Nolan M."/>
            <person name="Ohm R.A."/>
            <person name="Pangilinan J."/>
            <person name="Pereira M.F."/>
            <person name="Perotto S."/>
            <person name="Peter M."/>
            <person name="Pfister S."/>
            <person name="Riley R."/>
            <person name="Sitrit Y."/>
            <person name="Stielow J.B."/>
            <person name="Szollosi G."/>
            <person name="Zifcakova L."/>
            <person name="Stursova M."/>
            <person name="Spatafora J.W."/>
            <person name="Tedersoo L."/>
            <person name="Vaario L.M."/>
            <person name="Yamada A."/>
            <person name="Yan M."/>
            <person name="Wang P."/>
            <person name="Xu J."/>
            <person name="Bruns T."/>
            <person name="Baldrian P."/>
            <person name="Vilgalys R."/>
            <person name="Dunand C."/>
            <person name="Henrissat B."/>
            <person name="Grigoriev I.V."/>
            <person name="Hibbett D."/>
            <person name="Nagy L.G."/>
            <person name="Martin F.M."/>
        </authorList>
    </citation>
    <scope>NUCLEOTIDE SEQUENCE</scope>
    <source>
        <strain evidence="2">Prilba</strain>
    </source>
</reference>
<feature type="region of interest" description="Disordered" evidence="1">
    <location>
        <begin position="1"/>
        <end position="59"/>
    </location>
</feature>
<reference evidence="2" key="1">
    <citation type="submission" date="2019-10" db="EMBL/GenBank/DDBJ databases">
        <authorList>
            <consortium name="DOE Joint Genome Institute"/>
            <person name="Kuo A."/>
            <person name="Miyauchi S."/>
            <person name="Kiss E."/>
            <person name="Drula E."/>
            <person name="Kohler A."/>
            <person name="Sanchez-Garcia M."/>
            <person name="Andreopoulos B."/>
            <person name="Barry K.W."/>
            <person name="Bonito G."/>
            <person name="Buee M."/>
            <person name="Carver A."/>
            <person name="Chen C."/>
            <person name="Cichocki N."/>
            <person name="Clum A."/>
            <person name="Culley D."/>
            <person name="Crous P.W."/>
            <person name="Fauchery L."/>
            <person name="Girlanda M."/>
            <person name="Hayes R."/>
            <person name="Keri Z."/>
            <person name="LaButti K."/>
            <person name="Lipzen A."/>
            <person name="Lombard V."/>
            <person name="Magnuson J."/>
            <person name="Maillard F."/>
            <person name="Morin E."/>
            <person name="Murat C."/>
            <person name="Nolan M."/>
            <person name="Ohm R."/>
            <person name="Pangilinan J."/>
            <person name="Pereira M."/>
            <person name="Perotto S."/>
            <person name="Peter M."/>
            <person name="Riley R."/>
            <person name="Sitrit Y."/>
            <person name="Stielow B."/>
            <person name="Szollosi G."/>
            <person name="Zifcakova L."/>
            <person name="Stursova M."/>
            <person name="Spatafora J.W."/>
            <person name="Tedersoo L."/>
            <person name="Vaario L.-M."/>
            <person name="Yamada A."/>
            <person name="Yan M."/>
            <person name="Wang P."/>
            <person name="Xu J."/>
            <person name="Bruns T."/>
            <person name="Baldrian P."/>
            <person name="Vilgalys R."/>
            <person name="Henrissat B."/>
            <person name="Grigoriev I.V."/>
            <person name="Hibbett D."/>
            <person name="Nagy L.G."/>
            <person name="Martin F.M."/>
        </authorList>
    </citation>
    <scope>NUCLEOTIDE SEQUENCE</scope>
    <source>
        <strain evidence="2">Prilba</strain>
    </source>
</reference>
<accession>A0A9P5MYX0</accession>
<comment type="caution">
    <text evidence="2">The sequence shown here is derived from an EMBL/GenBank/DDBJ whole genome shotgun (WGS) entry which is preliminary data.</text>
</comment>
<evidence type="ECO:0000256" key="1">
    <source>
        <dbReference type="SAM" id="MobiDB-lite"/>
    </source>
</evidence>
<dbReference type="Proteomes" id="UP000759537">
    <property type="component" value="Unassembled WGS sequence"/>
</dbReference>
<gene>
    <name evidence="2" type="ORF">DFH94DRAFT_416213</name>
</gene>
<protein>
    <submittedName>
        <fullName evidence="2">Uncharacterized protein</fullName>
    </submittedName>
</protein>
<keyword evidence="3" id="KW-1185">Reference proteome</keyword>
<feature type="compositionally biased region" description="Low complexity" evidence="1">
    <location>
        <begin position="17"/>
        <end position="31"/>
    </location>
</feature>
<proteinExistence type="predicted"/>
<dbReference type="AlphaFoldDB" id="A0A9P5MYX0"/>
<name>A0A9P5MYX0_9AGAM</name>
<dbReference type="OrthoDB" id="10535006at2759"/>
<organism evidence="2 3">
    <name type="scientific">Russula ochroleuca</name>
    <dbReference type="NCBI Taxonomy" id="152965"/>
    <lineage>
        <taxon>Eukaryota</taxon>
        <taxon>Fungi</taxon>
        <taxon>Dikarya</taxon>
        <taxon>Basidiomycota</taxon>
        <taxon>Agaricomycotina</taxon>
        <taxon>Agaricomycetes</taxon>
        <taxon>Russulales</taxon>
        <taxon>Russulaceae</taxon>
        <taxon>Russula</taxon>
    </lineage>
</organism>
<dbReference type="EMBL" id="WHVB01000006">
    <property type="protein sequence ID" value="KAF8481969.1"/>
    <property type="molecule type" value="Genomic_DNA"/>
</dbReference>
<evidence type="ECO:0000313" key="3">
    <source>
        <dbReference type="Proteomes" id="UP000759537"/>
    </source>
</evidence>